<organism evidence="3 4">
    <name type="scientific">Perkinsus olseni</name>
    <name type="common">Perkinsus atlanticus</name>
    <dbReference type="NCBI Taxonomy" id="32597"/>
    <lineage>
        <taxon>Eukaryota</taxon>
        <taxon>Sar</taxon>
        <taxon>Alveolata</taxon>
        <taxon>Perkinsozoa</taxon>
        <taxon>Perkinsea</taxon>
        <taxon>Perkinsida</taxon>
        <taxon>Perkinsidae</taxon>
        <taxon>Perkinsus</taxon>
    </lineage>
</organism>
<feature type="coiled-coil region" evidence="1">
    <location>
        <begin position="363"/>
        <end position="397"/>
    </location>
</feature>
<evidence type="ECO:0000256" key="1">
    <source>
        <dbReference type="SAM" id="Coils"/>
    </source>
</evidence>
<keyword evidence="1" id="KW-0175">Coiled coil</keyword>
<evidence type="ECO:0000313" key="4">
    <source>
        <dbReference type="Proteomes" id="UP000574390"/>
    </source>
</evidence>
<protein>
    <submittedName>
        <fullName evidence="3">Uncharacterized protein</fullName>
    </submittedName>
</protein>
<dbReference type="Proteomes" id="UP000574390">
    <property type="component" value="Unassembled WGS sequence"/>
</dbReference>
<feature type="region of interest" description="Disordered" evidence="2">
    <location>
        <begin position="576"/>
        <end position="598"/>
    </location>
</feature>
<accession>A0A7J6SBK4</accession>
<gene>
    <name evidence="3" type="ORF">FOZ62_010932</name>
</gene>
<feature type="region of interest" description="Disordered" evidence="2">
    <location>
        <begin position="616"/>
        <end position="679"/>
    </location>
</feature>
<feature type="compositionally biased region" description="Low complexity" evidence="2">
    <location>
        <begin position="616"/>
        <end position="643"/>
    </location>
</feature>
<dbReference type="AlphaFoldDB" id="A0A7J6SBK4"/>
<proteinExistence type="predicted"/>
<sequence length="679" mass="77008">MAECKEWLWSKRAWLRMVLRSWQSEVGRVRRAKDEDDAVRDASMHHEELLHRFSNFFIRAESARMTGVVLSTWWDVTRQARLEVERRKAARLQETMMNNEVRRRAALTSWGLSFIVRSNGAQQRGIQGDAFYSWRSYAKTMAVDRLKLAVERKQNSMREWGDKYFTAMKGVADTVLEKEALLKVTFRGWKREVDASRLFQQVTTEQAARSQQAETKLMQQVDCLSSRLLEVTTSVWTVHLVLIAWKIWAREEVFERHLDSVYSVAQESRLALADGFLDHAKDRGVERLKRQAFGGWKTEALLLVMEQRELELRRQLAVSQKSIAHLMVEQSTRQADAYLLSSVAQRESRERMVGVSKAATDALDAVMVEKEKLLTKNEELRTEADSLRSEVDQLRGLLARDPNEGSASSSDSGVSSSVDGFKKQAETYNPTLGWRPRGNPPDRSTIDRLDLYDAEEKLNNGEYFLEKATQVKCLPRRRLFFCVRDIDDYRSYLEVFDNASLRRMRSSYSLEDVCHASYDWPNREISIDSEADASLGVMRSLKRKTLTEMSDDFFLSLIKIVRESVSRRDHFKKQGFDSRLSRGGASNGGQGQAQGSVVPRRTTLFLAAPARRASAASVAGTAQRFSPRARTSSAAASSLGAAATDKPSLDVAVGVHQPESRQTVLVGAEQPADDSPPPE</sequence>
<feature type="compositionally biased region" description="Low complexity" evidence="2">
    <location>
        <begin position="405"/>
        <end position="418"/>
    </location>
</feature>
<feature type="region of interest" description="Disordered" evidence="2">
    <location>
        <begin position="398"/>
        <end position="418"/>
    </location>
</feature>
<name>A0A7J6SBK4_PEROL</name>
<reference evidence="3 4" key="1">
    <citation type="submission" date="2020-04" db="EMBL/GenBank/DDBJ databases">
        <title>Perkinsus olseni comparative genomics.</title>
        <authorList>
            <person name="Bogema D.R."/>
        </authorList>
    </citation>
    <scope>NUCLEOTIDE SEQUENCE [LARGE SCALE GENOMIC DNA]</scope>
    <source>
        <strain evidence="3">ATCC PRA-205</strain>
    </source>
</reference>
<dbReference type="EMBL" id="JABANM010015873">
    <property type="protein sequence ID" value="KAF4730339.1"/>
    <property type="molecule type" value="Genomic_DNA"/>
</dbReference>
<evidence type="ECO:0000313" key="3">
    <source>
        <dbReference type="EMBL" id="KAF4730339.1"/>
    </source>
</evidence>
<evidence type="ECO:0000256" key="2">
    <source>
        <dbReference type="SAM" id="MobiDB-lite"/>
    </source>
</evidence>
<comment type="caution">
    <text evidence="3">The sequence shown here is derived from an EMBL/GenBank/DDBJ whole genome shotgun (WGS) entry which is preliminary data.</text>
</comment>